<dbReference type="InterPro" id="IPR049900">
    <property type="entry name" value="PKS_mFAS_DH"/>
</dbReference>
<dbReference type="OrthoDB" id="329835at2759"/>
<evidence type="ECO:0000256" key="3">
    <source>
        <dbReference type="ARBA" id="ARBA00022679"/>
    </source>
</evidence>
<dbReference type="InterPro" id="IPR042104">
    <property type="entry name" value="PKS_dehydratase_sf"/>
</dbReference>
<dbReference type="InterPro" id="IPR020841">
    <property type="entry name" value="PKS_Beta-ketoAc_synthase_dom"/>
</dbReference>
<dbReference type="GO" id="GO:1901336">
    <property type="term" value="P:lactone biosynthetic process"/>
    <property type="evidence" value="ECO:0007669"/>
    <property type="project" value="UniProtKB-ARBA"/>
</dbReference>
<dbReference type="Gene3D" id="3.10.129.110">
    <property type="entry name" value="Polyketide synthase dehydratase"/>
    <property type="match status" value="1"/>
</dbReference>
<dbReference type="SMART" id="SM00827">
    <property type="entry name" value="PKS_AT"/>
    <property type="match status" value="1"/>
</dbReference>
<dbReference type="InterPro" id="IPR029063">
    <property type="entry name" value="SAM-dependent_MTases_sf"/>
</dbReference>
<comment type="caution">
    <text evidence="13">The sequence shown here is derived from an EMBL/GenBank/DDBJ whole genome shotgun (WGS) entry which is preliminary data.</text>
</comment>
<dbReference type="EMBL" id="MNBE01000398">
    <property type="protein sequence ID" value="OKP10076.1"/>
    <property type="molecule type" value="Genomic_DNA"/>
</dbReference>
<dbReference type="InterPro" id="IPR032821">
    <property type="entry name" value="PKS_assoc"/>
</dbReference>
<dbReference type="CDD" id="cd05195">
    <property type="entry name" value="enoyl_red"/>
    <property type="match status" value="1"/>
</dbReference>
<dbReference type="Pfam" id="PF16197">
    <property type="entry name" value="KAsynt_C_assoc"/>
    <property type="match status" value="1"/>
</dbReference>
<dbReference type="SMART" id="SM00822">
    <property type="entry name" value="PKS_KR"/>
    <property type="match status" value="1"/>
</dbReference>
<evidence type="ECO:0000259" key="10">
    <source>
        <dbReference type="PROSITE" id="PS50075"/>
    </source>
</evidence>
<keyword evidence="3" id="KW-0808">Transferase</keyword>
<dbReference type="Pfam" id="PF00698">
    <property type="entry name" value="Acyl_transf_1"/>
    <property type="match status" value="1"/>
</dbReference>
<dbReference type="PROSITE" id="PS52004">
    <property type="entry name" value="KS3_2"/>
    <property type="match status" value="1"/>
</dbReference>
<feature type="region of interest" description="C-terminal hotdog fold" evidence="8">
    <location>
        <begin position="1172"/>
        <end position="1331"/>
    </location>
</feature>
<dbReference type="SUPFAM" id="SSF51735">
    <property type="entry name" value="NAD(P)-binding Rossmann-fold domains"/>
    <property type="match status" value="2"/>
</dbReference>
<evidence type="ECO:0000313" key="13">
    <source>
        <dbReference type="EMBL" id="OKP10076.1"/>
    </source>
</evidence>
<evidence type="ECO:0000256" key="5">
    <source>
        <dbReference type="ARBA" id="ARBA00023002"/>
    </source>
</evidence>
<evidence type="ECO:0000256" key="2">
    <source>
        <dbReference type="ARBA" id="ARBA00022553"/>
    </source>
</evidence>
<dbReference type="STRING" id="1316194.A0A1Q5UC69"/>
<dbReference type="SMART" id="SM00826">
    <property type="entry name" value="PKS_DH"/>
    <property type="match status" value="1"/>
</dbReference>
<dbReference type="InterPro" id="IPR049552">
    <property type="entry name" value="PKS_DH_N"/>
</dbReference>
<dbReference type="Pfam" id="PF02801">
    <property type="entry name" value="Ketoacyl-synt_C"/>
    <property type="match status" value="1"/>
</dbReference>
<keyword evidence="14" id="KW-1185">Reference proteome</keyword>
<evidence type="ECO:0000256" key="8">
    <source>
        <dbReference type="PROSITE-ProRule" id="PRU01363"/>
    </source>
</evidence>
<dbReference type="InterPro" id="IPR016035">
    <property type="entry name" value="Acyl_Trfase/lysoPLipase"/>
</dbReference>
<dbReference type="SUPFAM" id="SSF50129">
    <property type="entry name" value="GroES-like"/>
    <property type="match status" value="1"/>
</dbReference>
<dbReference type="InterPro" id="IPR056501">
    <property type="entry name" value="NAD-bd_HRPKS_sdrA"/>
</dbReference>
<dbReference type="SMART" id="SM00829">
    <property type="entry name" value="PKS_ER"/>
    <property type="match status" value="1"/>
</dbReference>
<evidence type="ECO:0000256" key="6">
    <source>
        <dbReference type="ARBA" id="ARBA00023268"/>
    </source>
</evidence>
<keyword evidence="6" id="KW-0511">Multifunctional enzyme</keyword>
<feature type="region of interest" description="Disordered" evidence="9">
    <location>
        <begin position="471"/>
        <end position="501"/>
    </location>
</feature>
<dbReference type="Pfam" id="PF08242">
    <property type="entry name" value="Methyltransf_12"/>
    <property type="match status" value="1"/>
</dbReference>
<dbReference type="SUPFAM" id="SSF52151">
    <property type="entry name" value="FabD/lysophospholipase-like"/>
    <property type="match status" value="1"/>
</dbReference>
<evidence type="ECO:0000256" key="1">
    <source>
        <dbReference type="ARBA" id="ARBA00022450"/>
    </source>
</evidence>
<dbReference type="GO" id="GO:0016491">
    <property type="term" value="F:oxidoreductase activity"/>
    <property type="evidence" value="ECO:0007669"/>
    <property type="project" value="UniProtKB-KW"/>
</dbReference>
<sequence length="2625" mass="289400">MRPLSLVSRASGDRVAPADTLEPIAIVGLATHFSQDAATTEDLWQLLLEARSTWSSIPKERFNSDAFYHPDPEHGGTFHVQAGHFLSEDPAFFDAPFFNVSKNELLTLDPQQRLVLENVYHALENAGIPMESALGSNTSVFVSGFNHDYLGILNSDPETAVKYKPTGVTNATLSNRVSWFFNFKGSSMTIDTACSSSLVALHLAVQSLRARETNTAVVSGVSVLENPVETIGMAHHGLLGAQGRSFSFDARAEGYARGEGVGTVILKPLHAAVRDGDTIRAVIRETGVNQDGRTPGITVPSADAQERLIREVYWRAGLDMEQTRFVEAHGTGTSTGDPIEAEALSKAFKCRRNGPLYVGSVKSTIGHLEGGSGIASIIKSVLVLESGIIPANHGLREINPKIPVKDWNIEFPTRKTPWPSKGLRRASVNSFGIGGTNAHCVLDDAYHYLQERRISANHHTTPTVPRTAKILSRRPSGSGYETYDSYSHSDSADESDHSGSEFVFVDTPTSEAFCTSPGFGPPDFSSLIEVPRLFLMSAFDEDGVRRNASAYASYLNKKLKRPQPTDQLLDDLSLTLSRHRSLFPWKVFVTASTVKQLAWTLADSDFSSVTRTVTAPEICFVFTGQGAQYQAMGRALMAYPVFKESLEEASEHIHRLGSPWFLIEELFAEEKSTRINLPEISQPVCTALQVALVDLLASWRIFPKYVTGHSSGEIAAAYCAGKLSREAAWKVSYFRGYVSSKQFAANGAMMAVGLSGSRLEAYLDAVRKNLKGELIIACHNSPKNNTVSGDEALVDALKELLDADGVFARKLNVQNAYHSAHMEAIAPEYLYLMGSLNTGSRLATPHLVHMFSTVTGEEVQQEHLDGQYWVNNMVSPVKFTTGLSKLHSRAMIDGSSDGNLHILEVGPHSTLQSAIKETLGLSKDQSNVKYLSLLKRNDHTLNVLLNAVGSLAVNGYPLDLHKINLASRSQRRRQPQVLVDLPPYSFKHTEKVLYESRLSRNLRNRKYPRHDLFGAPVTDWDPNFPRWRHFVRLEENPWLRDHMVTGNYVYPGVGFLVMAIEACRQLAGDAKLNGFQLRHISIHRALIIPDTKQGIEISLSMTPTEPSSETRSWRRFHISSYNESSDTWTEHCSGDIAVESAKIADPIDNGREAKAEVQAQLEAFRQAEDDCTRSMNFPMIYKNLQREGLDFGPLFQNLGDVRVSGSGSGTMTGTVSTPDIAKSMPKQYMHSHLIHPATMDSMIHMMIAAVIDFNGKNSLDSIRLPTFIRNMWVSADIDSSPKHEFMGHASVCLSGAGKFQGRIQVFDADTKGHRIAMNDIELTPLDSRSEDTPKRQLCTLVDWKPDVHFLNSKSACDLVPLEKAGNSEDRLWIQRLQLATMLHVMDALHELKDLDITTLDLHLRRFHDWMKHMREKLQNDAIIHLPHSKFRELAHDKSLKESLYREVEGHSAEGAITIRMGRNIVGVMRNEINPLHLMFGQDNIMEDVYKEGLQLYNLPRYLQNHLTLLRHKYSSMNILEVGGGTGSFTAEILAVLSPESDPAKGSIASYTFTDISSGFFDKAKRRFQPWNSIMDLKTMDIGRNPVEQGFQSGTYDLIFAGNVIHATADLQNALCNLRSLLRPGGQLIMQEGIRQDFLWYPLVFGQLPGWWLGNEPTRQWCPYIPSCEWNKLLAGAGFSGVDIEYPSSTEEDLTWQSILVSTAVTPPNVPSQDIFILTTGSSTSADAVTNLQDVLRQNGECRNVSVIEPSGLNRVTGSNSLYISLIDLEIPYLSDVKEEDFVALRSMLMECLNILWVTPNPSAQPLTSMSMGLLRTVRWERDADGSNIVTLDLDSSVTSGRDLALWIERIVEYQFSATVAADRHAEYRLRDGTLEVGRLREWQEPDDFLAAQASSSRPELKRLGEIDRPMDLNLSSLGTQNPYWSTDTSCEGPIQSTEIEVEVRAVGLNPDSNSLNPSNEAAGVVKRVGSGVEDLAPGDHVVFLTGDKRKSCFRTVARLDQRLAAKIPTGMSFDVAASFPSVFVTALYGLVNVARLSQSQTVLIHDGASPLGQAAIQYAMTIGAMIFTTVSTVEDRHFLTSQYGVPEDQVFSQQIDSFTRGVMRYTHGAGADVVFDTLAGESLQESLACVAPFGSFLHVGKNGKLNKTMLDLSSVRSNVTITNLDISSLAQHRPNLIGDLLEKAMDLYNEGGINETQPLIVKDFTKIGEHDQALDSSKGRVGKVVFKYDPSDPIPVIPDAPSPYQFDSEASYVLAGGLGGLGRSLARWMAARGAKSVVFLSRSGRVSPPVTEMLDDLKGAGCKARIFICDVANVDHVKSVVEDCAASLPPIKGCIQCSMTLRDGAFASMSVSDWQTAITPKVQGSWNLHELLPTNMDFFVMLSSVAGIFGNRGQANYAAGNTFQDALAAYRTAQGMNTYSLDLGSVSNVGWVAENKESMRTQTATLFELLQEDEVHGAIEFLIDPRYQKISHHPSTPQSQLVLGLPTAELCQQNGIPPPTYLNYSLFTHQRTIFTAKAAESVDQKTISTAVLLSSVSSVDDAVSMVSNGIVERLSSLLSIPMSDLDLQRFGFGAIDSLVAMEFRSWIVKELKADVSLLDIMGAQNIRSLSEKITKTTRLLGDRST</sequence>
<evidence type="ECO:0000256" key="4">
    <source>
        <dbReference type="ARBA" id="ARBA00022857"/>
    </source>
</evidence>
<keyword evidence="4" id="KW-0521">NADP</keyword>
<dbReference type="GO" id="GO:0006633">
    <property type="term" value="P:fatty acid biosynthetic process"/>
    <property type="evidence" value="ECO:0007669"/>
    <property type="project" value="InterPro"/>
</dbReference>
<dbReference type="InterPro" id="IPR020807">
    <property type="entry name" value="PKS_DH"/>
</dbReference>
<dbReference type="InterPro" id="IPR036291">
    <property type="entry name" value="NAD(P)-bd_dom_sf"/>
</dbReference>
<dbReference type="Gene3D" id="3.40.50.150">
    <property type="entry name" value="Vaccinia Virus protein VP39"/>
    <property type="match status" value="1"/>
</dbReference>
<feature type="domain" description="PKS/mFAS DH" evidence="12">
    <location>
        <begin position="1010"/>
        <end position="1331"/>
    </location>
</feature>
<dbReference type="Gene3D" id="3.40.366.10">
    <property type="entry name" value="Malonyl-Coenzyme A Acyl Carrier Protein, domain 2"/>
    <property type="match status" value="1"/>
</dbReference>
<feature type="active site" description="Proton acceptor; for dehydratase activity" evidence="8">
    <location>
        <position position="1042"/>
    </location>
</feature>
<reference evidence="13 14" key="1">
    <citation type="submission" date="2016-10" db="EMBL/GenBank/DDBJ databases">
        <title>Genome sequence of the ascomycete fungus Penicillium subrubescens.</title>
        <authorList>
            <person name="De Vries R.P."/>
            <person name="Peng M."/>
            <person name="Dilokpimol A."/>
            <person name="Hilden K."/>
            <person name="Makela M.R."/>
            <person name="Grigoriev I."/>
            <person name="Riley R."/>
            <person name="Granchi Z."/>
        </authorList>
    </citation>
    <scope>NUCLEOTIDE SEQUENCE [LARGE SCALE GENOMIC DNA]</scope>
    <source>
        <strain evidence="13 14">CBS 132785</strain>
    </source>
</reference>
<dbReference type="InterPro" id="IPR020843">
    <property type="entry name" value="ER"/>
</dbReference>
<dbReference type="Gene3D" id="3.40.47.10">
    <property type="match status" value="1"/>
</dbReference>
<evidence type="ECO:0000256" key="9">
    <source>
        <dbReference type="SAM" id="MobiDB-lite"/>
    </source>
</evidence>
<dbReference type="PROSITE" id="PS00606">
    <property type="entry name" value="KS3_1"/>
    <property type="match status" value="1"/>
</dbReference>
<proteinExistence type="predicted"/>
<organism evidence="13 14">
    <name type="scientific">Penicillium subrubescens</name>
    <dbReference type="NCBI Taxonomy" id="1316194"/>
    <lineage>
        <taxon>Eukaryota</taxon>
        <taxon>Fungi</taxon>
        <taxon>Dikarya</taxon>
        <taxon>Ascomycota</taxon>
        <taxon>Pezizomycotina</taxon>
        <taxon>Eurotiomycetes</taxon>
        <taxon>Eurotiomycetidae</taxon>
        <taxon>Eurotiales</taxon>
        <taxon>Aspergillaceae</taxon>
        <taxon>Penicillium</taxon>
    </lineage>
</organism>
<dbReference type="InterPro" id="IPR001227">
    <property type="entry name" value="Ac_transferase_dom_sf"/>
</dbReference>
<dbReference type="GO" id="GO:0004315">
    <property type="term" value="F:3-oxoacyl-[acyl-carrier-protein] synthase activity"/>
    <property type="evidence" value="ECO:0007669"/>
    <property type="project" value="InterPro"/>
</dbReference>
<dbReference type="Pfam" id="PF00550">
    <property type="entry name" value="PP-binding"/>
    <property type="match status" value="1"/>
</dbReference>
<feature type="region of interest" description="N-terminal hotdog fold" evidence="8">
    <location>
        <begin position="1010"/>
        <end position="1143"/>
    </location>
</feature>
<dbReference type="InterPro" id="IPR013968">
    <property type="entry name" value="PKS_KR"/>
</dbReference>
<dbReference type="InterPro" id="IPR057326">
    <property type="entry name" value="KR_dom"/>
</dbReference>
<gene>
    <name evidence="13" type="ORF">PENSUB_4541</name>
</gene>
<dbReference type="InterPro" id="IPR013217">
    <property type="entry name" value="Methyltransf_12"/>
</dbReference>
<dbReference type="SUPFAM" id="SSF55048">
    <property type="entry name" value="Probable ACP-binding domain of malonyl-CoA ACP transacylase"/>
    <property type="match status" value="1"/>
</dbReference>
<dbReference type="Pfam" id="PF14765">
    <property type="entry name" value="PS-DH"/>
    <property type="match status" value="1"/>
</dbReference>
<keyword evidence="2" id="KW-0597">Phosphoprotein</keyword>
<dbReference type="InterPro" id="IPR014043">
    <property type="entry name" value="Acyl_transferase_dom"/>
</dbReference>
<dbReference type="PANTHER" id="PTHR43775">
    <property type="entry name" value="FATTY ACID SYNTHASE"/>
    <property type="match status" value="1"/>
</dbReference>
<dbReference type="Pfam" id="PF08659">
    <property type="entry name" value="KR"/>
    <property type="match status" value="1"/>
</dbReference>
<dbReference type="GO" id="GO:0044550">
    <property type="term" value="P:secondary metabolite biosynthetic process"/>
    <property type="evidence" value="ECO:0007669"/>
    <property type="project" value="UniProtKB-ARBA"/>
</dbReference>
<dbReference type="Gene3D" id="3.40.50.720">
    <property type="entry name" value="NAD(P)-binding Rossmann-like Domain"/>
    <property type="match status" value="2"/>
</dbReference>
<keyword evidence="5" id="KW-0560">Oxidoreductase</keyword>
<dbReference type="PROSITE" id="PS52019">
    <property type="entry name" value="PKS_MFAS_DH"/>
    <property type="match status" value="1"/>
</dbReference>
<dbReference type="Proteomes" id="UP000186955">
    <property type="component" value="Unassembled WGS sequence"/>
</dbReference>
<dbReference type="PANTHER" id="PTHR43775:SF29">
    <property type="entry name" value="ASPERFURANONE POLYKETIDE SYNTHASE AFOG-RELATED"/>
    <property type="match status" value="1"/>
</dbReference>
<dbReference type="InterPro" id="IPR014031">
    <property type="entry name" value="Ketoacyl_synth_C"/>
</dbReference>
<dbReference type="InterPro" id="IPR009081">
    <property type="entry name" value="PP-bd_ACP"/>
</dbReference>
<dbReference type="Pfam" id="PF23114">
    <property type="entry name" value="NAD-bd_HRPKS_sdrA"/>
    <property type="match status" value="1"/>
</dbReference>
<keyword evidence="1" id="KW-0596">Phosphopantetheine</keyword>
<dbReference type="InterPro" id="IPR016036">
    <property type="entry name" value="Malonyl_transacylase_ACP-bd"/>
</dbReference>
<dbReference type="Pfam" id="PF00109">
    <property type="entry name" value="ketoacyl-synt"/>
    <property type="match status" value="1"/>
</dbReference>
<dbReference type="SMART" id="SM00825">
    <property type="entry name" value="PKS_KS"/>
    <property type="match status" value="1"/>
</dbReference>
<evidence type="ECO:0000256" key="7">
    <source>
        <dbReference type="ARBA" id="ARBA00023315"/>
    </source>
</evidence>
<dbReference type="PROSITE" id="PS50075">
    <property type="entry name" value="CARRIER"/>
    <property type="match status" value="1"/>
</dbReference>
<dbReference type="Gene3D" id="3.90.180.10">
    <property type="entry name" value="Medium-chain alcohol dehydrogenases, catalytic domain"/>
    <property type="match status" value="1"/>
</dbReference>
<accession>A0A1Q5UC69</accession>
<feature type="domain" description="Ketosynthase family 3 (KS3)" evidence="11">
    <location>
        <begin position="21"/>
        <end position="444"/>
    </location>
</feature>
<dbReference type="SUPFAM" id="SSF53335">
    <property type="entry name" value="S-adenosyl-L-methionine-dependent methyltransferases"/>
    <property type="match status" value="1"/>
</dbReference>
<protein>
    <submittedName>
        <fullName evidence="13">Lovastatin diketide synthase LovF</fullName>
    </submittedName>
</protein>
<evidence type="ECO:0000313" key="14">
    <source>
        <dbReference type="Proteomes" id="UP000186955"/>
    </source>
</evidence>
<dbReference type="InterPro" id="IPR016039">
    <property type="entry name" value="Thiolase-like"/>
</dbReference>
<dbReference type="CDD" id="cd02440">
    <property type="entry name" value="AdoMet_MTases"/>
    <property type="match status" value="1"/>
</dbReference>
<name>A0A1Q5UC69_9EURO</name>
<dbReference type="InterPro" id="IPR049551">
    <property type="entry name" value="PKS_DH_C"/>
</dbReference>
<dbReference type="InterPro" id="IPR018201">
    <property type="entry name" value="Ketoacyl_synth_AS"/>
</dbReference>
<dbReference type="Pfam" id="PF21089">
    <property type="entry name" value="PKS_DH_N"/>
    <property type="match status" value="1"/>
</dbReference>
<feature type="active site" description="Proton donor; for dehydratase activity" evidence="8">
    <location>
        <position position="1240"/>
    </location>
</feature>
<dbReference type="InterPro" id="IPR011032">
    <property type="entry name" value="GroES-like_sf"/>
</dbReference>
<evidence type="ECO:0000259" key="12">
    <source>
        <dbReference type="PROSITE" id="PS52019"/>
    </source>
</evidence>
<feature type="compositionally biased region" description="Basic and acidic residues" evidence="9">
    <location>
        <begin position="490"/>
        <end position="499"/>
    </location>
</feature>
<dbReference type="InterPro" id="IPR014030">
    <property type="entry name" value="Ketoacyl_synth_N"/>
</dbReference>
<dbReference type="CDD" id="cd00833">
    <property type="entry name" value="PKS"/>
    <property type="match status" value="1"/>
</dbReference>
<dbReference type="GO" id="GO:0004312">
    <property type="term" value="F:fatty acid synthase activity"/>
    <property type="evidence" value="ECO:0007669"/>
    <property type="project" value="TreeGrafter"/>
</dbReference>
<dbReference type="Gene3D" id="3.30.70.3290">
    <property type="match status" value="1"/>
</dbReference>
<dbReference type="SUPFAM" id="SSF53901">
    <property type="entry name" value="Thiolase-like"/>
    <property type="match status" value="1"/>
</dbReference>
<dbReference type="Pfam" id="PF00107">
    <property type="entry name" value="ADH_zinc_N"/>
    <property type="match status" value="1"/>
</dbReference>
<dbReference type="InterPro" id="IPR013149">
    <property type="entry name" value="ADH-like_C"/>
</dbReference>
<feature type="domain" description="Carrier" evidence="10">
    <location>
        <begin position="2541"/>
        <end position="2617"/>
    </location>
</feature>
<dbReference type="InterPro" id="IPR050091">
    <property type="entry name" value="PKS_NRPS_Biosynth_Enz"/>
</dbReference>
<keyword evidence="7" id="KW-0012">Acyltransferase</keyword>
<evidence type="ECO:0000259" key="11">
    <source>
        <dbReference type="PROSITE" id="PS52004"/>
    </source>
</evidence>